<dbReference type="PANTHER" id="PTHR34322:SF2">
    <property type="entry name" value="TRANSPOSASE IS200-LIKE DOMAIN-CONTAINING PROTEIN"/>
    <property type="match status" value="1"/>
</dbReference>
<dbReference type="PANTHER" id="PTHR34322">
    <property type="entry name" value="TRANSPOSASE, Y1_TNP DOMAIN-CONTAINING"/>
    <property type="match status" value="1"/>
</dbReference>
<organism evidence="2 3">
    <name type="scientific">Candidatus Aquitaenariimonas noxiae</name>
    <dbReference type="NCBI Taxonomy" id="1974741"/>
    <lineage>
        <taxon>Bacteria</taxon>
        <taxon>Pseudomonadati</taxon>
        <taxon>Candidatus Omnitrophota</taxon>
        <taxon>Candidatus Aquitaenariimonas</taxon>
    </lineage>
</organism>
<protein>
    <recommendedName>
        <fullName evidence="1">Transposase IS200-like domain-containing protein</fullName>
    </recommendedName>
</protein>
<evidence type="ECO:0000313" key="2">
    <source>
        <dbReference type="EMBL" id="PIU40811.1"/>
    </source>
</evidence>
<evidence type="ECO:0000259" key="1">
    <source>
        <dbReference type="SMART" id="SM01321"/>
    </source>
</evidence>
<feature type="domain" description="Transposase IS200-like" evidence="1">
    <location>
        <begin position="9"/>
        <end position="122"/>
    </location>
</feature>
<name>A0A2J0KQ84_9BACT</name>
<dbReference type="InterPro" id="IPR036515">
    <property type="entry name" value="Transposase_17_sf"/>
</dbReference>
<comment type="caution">
    <text evidence="2">The sequence shown here is derived from an EMBL/GenBank/DDBJ whole genome shotgun (WGS) entry which is preliminary data.</text>
</comment>
<dbReference type="AlphaFoldDB" id="A0A2J0KQ84"/>
<dbReference type="Proteomes" id="UP000230052">
    <property type="component" value="Unassembled WGS sequence"/>
</dbReference>
<dbReference type="GO" id="GO:0003677">
    <property type="term" value="F:DNA binding"/>
    <property type="evidence" value="ECO:0007669"/>
    <property type="project" value="InterPro"/>
</dbReference>
<dbReference type="InterPro" id="IPR002686">
    <property type="entry name" value="Transposase_17"/>
</dbReference>
<dbReference type="GO" id="GO:0004803">
    <property type="term" value="F:transposase activity"/>
    <property type="evidence" value="ECO:0007669"/>
    <property type="project" value="InterPro"/>
</dbReference>
<evidence type="ECO:0000313" key="3">
    <source>
        <dbReference type="Proteomes" id="UP000230052"/>
    </source>
</evidence>
<accession>A0A2J0KQ84</accession>
<dbReference type="GO" id="GO:0006313">
    <property type="term" value="P:DNA transposition"/>
    <property type="evidence" value="ECO:0007669"/>
    <property type="project" value="InterPro"/>
</dbReference>
<dbReference type="SMART" id="SM01321">
    <property type="entry name" value="Y1_Tnp"/>
    <property type="match status" value="1"/>
</dbReference>
<proteinExistence type="predicted"/>
<dbReference type="SUPFAM" id="SSF143422">
    <property type="entry name" value="Transposase IS200-like"/>
    <property type="match status" value="1"/>
</dbReference>
<dbReference type="Gene3D" id="3.30.70.1290">
    <property type="entry name" value="Transposase IS200-like"/>
    <property type="match status" value="1"/>
</dbReference>
<dbReference type="EMBL" id="PEWV01000077">
    <property type="protein sequence ID" value="PIU40811.1"/>
    <property type="molecule type" value="Genomic_DNA"/>
</dbReference>
<reference evidence="2 3" key="1">
    <citation type="submission" date="2017-09" db="EMBL/GenBank/DDBJ databases">
        <title>Depth-based differentiation of microbial function through sediment-hosted aquifers and enrichment of novel symbionts in the deep terrestrial subsurface.</title>
        <authorList>
            <person name="Probst A.J."/>
            <person name="Ladd B."/>
            <person name="Jarett J.K."/>
            <person name="Geller-Mcgrath D.E."/>
            <person name="Sieber C.M."/>
            <person name="Emerson J.B."/>
            <person name="Anantharaman K."/>
            <person name="Thomas B.C."/>
            <person name="Malmstrom R."/>
            <person name="Stieglmeier M."/>
            <person name="Klingl A."/>
            <person name="Woyke T."/>
            <person name="Ryan C.M."/>
            <person name="Banfield J.F."/>
        </authorList>
    </citation>
    <scope>NUCLEOTIDE SEQUENCE [LARGE SCALE GENOMIC DNA]</scope>
    <source>
        <strain evidence="2">CG07_land_8_20_14_0_80_42_15</strain>
    </source>
</reference>
<sequence length="142" mass="17332">MPRIARLKHAGLTYHIISRGNNKLKIFHEDVDYVKYLEILSKYRDKFKFELYNFVLMLNHVHLLLKAEDDISFIMHRINLSYAQYYKFKYKHIGHFWQDRFKSYIVEENSYLLALAKYIETNPMRTLSCISPEDYPYSSYHY</sequence>
<gene>
    <name evidence="2" type="ORF">COS99_08650</name>
</gene>
<dbReference type="Pfam" id="PF01797">
    <property type="entry name" value="Y1_Tnp"/>
    <property type="match status" value="1"/>
</dbReference>